<evidence type="ECO:0000313" key="6">
    <source>
        <dbReference type="EMBL" id="KAF3275723.1"/>
    </source>
</evidence>
<feature type="repeat" description="ANK" evidence="3">
    <location>
        <begin position="829"/>
        <end position="861"/>
    </location>
</feature>
<name>A0A7C8V3Z1_ORBOL</name>
<dbReference type="SUPFAM" id="SSF52540">
    <property type="entry name" value="P-loop containing nucleoside triphosphate hydrolases"/>
    <property type="match status" value="1"/>
</dbReference>
<keyword evidence="1" id="KW-0677">Repeat</keyword>
<dbReference type="PROSITE" id="PS50297">
    <property type="entry name" value="ANK_REP_REGION"/>
    <property type="match status" value="10"/>
</dbReference>
<evidence type="ECO:0000256" key="4">
    <source>
        <dbReference type="SAM" id="Coils"/>
    </source>
</evidence>
<dbReference type="Proteomes" id="UP000474640">
    <property type="component" value="Unassembled WGS sequence"/>
</dbReference>
<evidence type="ECO:0000256" key="1">
    <source>
        <dbReference type="ARBA" id="ARBA00022737"/>
    </source>
</evidence>
<feature type="repeat" description="ANK" evidence="3">
    <location>
        <begin position="927"/>
        <end position="959"/>
    </location>
</feature>
<dbReference type="AlphaFoldDB" id="A0A7C8V3Z1"/>
<accession>A0A7C8V3Z1</accession>
<feature type="repeat" description="ANK" evidence="3">
    <location>
        <begin position="960"/>
        <end position="992"/>
    </location>
</feature>
<feature type="repeat" description="ANK" evidence="3">
    <location>
        <begin position="694"/>
        <end position="726"/>
    </location>
</feature>
<evidence type="ECO:0000256" key="2">
    <source>
        <dbReference type="ARBA" id="ARBA00023043"/>
    </source>
</evidence>
<feature type="repeat" description="ANK" evidence="3">
    <location>
        <begin position="794"/>
        <end position="826"/>
    </location>
</feature>
<dbReference type="SUPFAM" id="SSF48403">
    <property type="entry name" value="Ankyrin repeat"/>
    <property type="match status" value="2"/>
</dbReference>
<dbReference type="EMBL" id="JAABOJ010000036">
    <property type="protein sequence ID" value="KAF3275723.1"/>
    <property type="molecule type" value="Genomic_DNA"/>
</dbReference>
<evidence type="ECO:0000256" key="3">
    <source>
        <dbReference type="PROSITE-ProRule" id="PRU00023"/>
    </source>
</evidence>
<dbReference type="SMART" id="SM00248">
    <property type="entry name" value="ANK"/>
    <property type="match status" value="17"/>
</dbReference>
<keyword evidence="4" id="KW-0175">Coiled coil</keyword>
<dbReference type="InterPro" id="IPR056884">
    <property type="entry name" value="NPHP3-like_N"/>
</dbReference>
<dbReference type="InterPro" id="IPR036770">
    <property type="entry name" value="Ankyrin_rpt-contain_sf"/>
</dbReference>
<gene>
    <name evidence="6" type="ORF">TWF970_006624</name>
</gene>
<feature type="repeat" description="ANK" evidence="3">
    <location>
        <begin position="894"/>
        <end position="926"/>
    </location>
</feature>
<feature type="repeat" description="ANK" evidence="3">
    <location>
        <begin position="727"/>
        <end position="759"/>
    </location>
</feature>
<evidence type="ECO:0000313" key="7">
    <source>
        <dbReference type="Proteomes" id="UP000474640"/>
    </source>
</evidence>
<feature type="repeat" description="ANK" evidence="3">
    <location>
        <begin position="993"/>
        <end position="1025"/>
    </location>
</feature>
<dbReference type="PANTHER" id="PTHR24171:SF9">
    <property type="entry name" value="ANKYRIN REPEAT DOMAIN-CONTAINING PROTEIN 39"/>
    <property type="match status" value="1"/>
</dbReference>
<feature type="repeat" description="ANK" evidence="3">
    <location>
        <begin position="1027"/>
        <end position="1059"/>
    </location>
</feature>
<dbReference type="Gene3D" id="1.25.40.20">
    <property type="entry name" value="Ankyrin repeat-containing domain"/>
    <property type="match status" value="5"/>
</dbReference>
<dbReference type="Gene3D" id="3.40.50.300">
    <property type="entry name" value="P-loop containing nucleotide triphosphate hydrolases"/>
    <property type="match status" value="1"/>
</dbReference>
<dbReference type="Pfam" id="PF24883">
    <property type="entry name" value="NPHP3_N"/>
    <property type="match status" value="1"/>
</dbReference>
<feature type="domain" description="Nephrocystin 3-like N-terminal" evidence="5">
    <location>
        <begin position="71"/>
        <end position="234"/>
    </location>
</feature>
<comment type="caution">
    <text evidence="6">The sequence shown here is derived from an EMBL/GenBank/DDBJ whole genome shotgun (WGS) entry which is preliminary data.</text>
</comment>
<feature type="repeat" description="ANK" evidence="3">
    <location>
        <begin position="861"/>
        <end position="893"/>
    </location>
</feature>
<feature type="coiled-coil region" evidence="4">
    <location>
        <begin position="463"/>
        <end position="494"/>
    </location>
</feature>
<protein>
    <recommendedName>
        <fullName evidence="5">Nephrocystin 3-like N-terminal domain-containing protein</fullName>
    </recommendedName>
</protein>
<sequence>MEPAMFHNKGGQTGFQAETVNTNGITNFNFVGSELLESLESKRKKLLRALYKLSNTEYENQKNQNPVRVPGTCEWFTNHQIFQDWKSSPSSKMLWVSADPGSGKSVLARYLIDSVLSTPGSTICYFFFKEDLEEQRKATTALSSILFQLFTANRSLICDKILDRFEIVGESFSSSFNELWGVFLIAASNADEIVCVLDALDECNSGDRSQLITKLKELYGKPTDLNLKFLVTSRPTRDIVHALRPVREVFHEATGQQPLEVPESLLIHLNGDGDEEKGKIAREINTFIDARVHEISTKLQLGDNERNLLSERLKNNQKPKSNNVGEITQNRTYLWVYLVLDLIEKDPNINIGIDKDTIDKVTSQLPKTIDEAYEKILSKSCKHEEAKRLLQIVVAASRPLNLEEMYMAFTLKGSHRSYESLKPKLNPKEMERFGYDIRDRCGLFVRVVDSKIYLIHQTAKEFLVQCEEEEGEVEVEVEVEEEEEEEEVEEEEEEKIIIYSFHRNTRWKGSLRMRHCHKLLADICMQHLLNLSELETDAFTEYTKLSAYIKEYPFIDYSAKNWVAHLKKSQLQIGLGKMTVQSVLTLCDNSTRRCQTWLRIYWTSTNTDLPGHFTALMILSYFGIAPVVEVFLKLNYDIDLDQRDDRYERSALSWAAGNGFDAVVARLLRPPPWKGLVYLPFRYGGANIDSVDRQGRTPLVHAILNKQELVANLLLRAGAQTDLKDFIGGTPLHYAICSGQNNLVAQMLKKGGKVGLEHDTRKELFFSAANSDDNDIIELLLEEGEIDPNERDSDGNTVLLLAVRNGNEKLVQSLLHRGAGPSVEVRNSRFSMPLGLALEYRHTKIAELLLDTGANVDIRHGGSTPLKIAAEKSNWEMVKLLLDKGANPNAKENDDRTPLMIATEKSNWEMVKLLLDKGANLSAKEDDDRTPLMIAVDRSNWEMVKLLLDRGADPNAKEDDGRIPLMIAVDRSNWEMVKLLLDKGADPNAKEDDNRTPLMIAVDRSNWEMVKLLLDRGANPDAPEGYHGKTPLIVATEESNEGMVKLLLDNGANPNKKGDYYSYAPLLLATDEGIVKLLLDKGADIETRGWRNRTPLMVSLSRSILEMLLNRGADIEAKDLGGETALFCAIRWGDEEIVRLLVKHGADITATNNEGKTPLTIALELKNRKLLQLLDGGDRYSYLLSKLL</sequence>
<dbReference type="PROSITE" id="PS50088">
    <property type="entry name" value="ANK_REPEAT"/>
    <property type="match status" value="11"/>
</dbReference>
<dbReference type="PANTHER" id="PTHR24171">
    <property type="entry name" value="ANKYRIN REPEAT DOMAIN-CONTAINING PROTEIN 39-RELATED"/>
    <property type="match status" value="1"/>
</dbReference>
<dbReference type="InterPro" id="IPR002110">
    <property type="entry name" value="Ankyrin_rpt"/>
</dbReference>
<feature type="repeat" description="ANK" evidence="3">
    <location>
        <begin position="1121"/>
        <end position="1153"/>
    </location>
</feature>
<organism evidence="6 7">
    <name type="scientific">Orbilia oligospora</name>
    <name type="common">Nematode-trapping fungus</name>
    <name type="synonym">Arthrobotrys oligospora</name>
    <dbReference type="NCBI Taxonomy" id="2813651"/>
    <lineage>
        <taxon>Eukaryota</taxon>
        <taxon>Fungi</taxon>
        <taxon>Dikarya</taxon>
        <taxon>Ascomycota</taxon>
        <taxon>Pezizomycotina</taxon>
        <taxon>Orbiliomycetes</taxon>
        <taxon>Orbiliales</taxon>
        <taxon>Orbiliaceae</taxon>
        <taxon>Orbilia</taxon>
    </lineage>
</organism>
<dbReference type="OrthoDB" id="20872at2759"/>
<keyword evidence="2 3" id="KW-0040">ANK repeat</keyword>
<dbReference type="Pfam" id="PF12796">
    <property type="entry name" value="Ank_2"/>
    <property type="match status" value="5"/>
</dbReference>
<dbReference type="InterPro" id="IPR027417">
    <property type="entry name" value="P-loop_NTPase"/>
</dbReference>
<evidence type="ECO:0000259" key="5">
    <source>
        <dbReference type="Pfam" id="PF24883"/>
    </source>
</evidence>
<dbReference type="PRINTS" id="PR01415">
    <property type="entry name" value="ANKYRIN"/>
</dbReference>
<reference evidence="6 7" key="1">
    <citation type="submission" date="2020-01" db="EMBL/GenBank/DDBJ databases">
        <authorList>
            <person name="Palmer J.M."/>
        </authorList>
    </citation>
    <scope>NUCLEOTIDE SEQUENCE [LARGE SCALE GENOMIC DNA]</scope>
    <source>
        <strain evidence="6 7">TWF970</strain>
    </source>
</reference>
<proteinExistence type="predicted"/>